<dbReference type="EMBL" id="CM037027">
    <property type="protein sequence ID" value="KAH7658599.1"/>
    <property type="molecule type" value="Genomic_DNA"/>
</dbReference>
<accession>A0ACB7UE36</accession>
<keyword evidence="2" id="KW-1185">Reference proteome</keyword>
<comment type="caution">
    <text evidence="1">The sequence shown here is derived from an EMBL/GenBank/DDBJ whole genome shotgun (WGS) entry which is preliminary data.</text>
</comment>
<dbReference type="Proteomes" id="UP000827976">
    <property type="component" value="Chromosome 17"/>
</dbReference>
<protein>
    <submittedName>
        <fullName evidence="1">F-box domain-containing protein</fullName>
    </submittedName>
</protein>
<proteinExistence type="predicted"/>
<sequence>MNDHHRNWSSLPWSAINYTARLLNAVDDIRFRSVCWKWRRYTHERQKAPLLILITHFKKKQDDTDTINDLSFFDIFHKHNRTIKSLSFFDIIRKEIIPIPLLAFSRVKKSYYLGSSIGTIIVGQYTPAQTGNQEKLMITIFNPFIDHYIINLPSLTSRPGGRAFVSVNDNVTTVVYYVAGRVYFINSPSEDEWESFLFYDRPDDIVSCNRRIYACVKGVLYEIDLKKREPVHSQSLLPGLLPCQFFDVALPLRSFEDIYGKLHLLCTSNHRTNLYCFIKARIIPRGRLEVPLFQPPSRLLLIHECLVISDDLCVESRNEQHGVHVDDYHPYPLLLKLSSFWNNNNNNGQNRWKLVGWITPCLSPEN</sequence>
<evidence type="ECO:0000313" key="1">
    <source>
        <dbReference type="EMBL" id="KAH7658599.1"/>
    </source>
</evidence>
<evidence type="ECO:0000313" key="2">
    <source>
        <dbReference type="Proteomes" id="UP000827976"/>
    </source>
</evidence>
<organism evidence="1 2">
    <name type="scientific">Dioscorea alata</name>
    <name type="common">Purple yam</name>
    <dbReference type="NCBI Taxonomy" id="55571"/>
    <lineage>
        <taxon>Eukaryota</taxon>
        <taxon>Viridiplantae</taxon>
        <taxon>Streptophyta</taxon>
        <taxon>Embryophyta</taxon>
        <taxon>Tracheophyta</taxon>
        <taxon>Spermatophyta</taxon>
        <taxon>Magnoliopsida</taxon>
        <taxon>Liliopsida</taxon>
        <taxon>Dioscoreales</taxon>
        <taxon>Dioscoreaceae</taxon>
        <taxon>Dioscorea</taxon>
    </lineage>
</organism>
<gene>
    <name evidence="1" type="ORF">IHE45_17G099300</name>
</gene>
<name>A0ACB7UE36_DIOAL</name>
<reference evidence="2" key="1">
    <citation type="journal article" date="2022" name="Nat. Commun.">
        <title>Chromosome evolution and the genetic basis of agronomically important traits in greater yam.</title>
        <authorList>
            <person name="Bredeson J.V."/>
            <person name="Lyons J.B."/>
            <person name="Oniyinde I.O."/>
            <person name="Okereke N.R."/>
            <person name="Kolade O."/>
            <person name="Nnabue I."/>
            <person name="Nwadili C.O."/>
            <person name="Hribova E."/>
            <person name="Parker M."/>
            <person name="Nwogha J."/>
            <person name="Shu S."/>
            <person name="Carlson J."/>
            <person name="Kariba R."/>
            <person name="Muthemba S."/>
            <person name="Knop K."/>
            <person name="Barton G.J."/>
            <person name="Sherwood A.V."/>
            <person name="Lopez-Montes A."/>
            <person name="Asiedu R."/>
            <person name="Jamnadass R."/>
            <person name="Muchugi A."/>
            <person name="Goodstein D."/>
            <person name="Egesi C.N."/>
            <person name="Featherston J."/>
            <person name="Asfaw A."/>
            <person name="Simpson G.G."/>
            <person name="Dolezel J."/>
            <person name="Hendre P.S."/>
            <person name="Van Deynze A."/>
            <person name="Kumar P.L."/>
            <person name="Obidiegwu J.E."/>
            <person name="Bhattacharjee R."/>
            <person name="Rokhsar D.S."/>
        </authorList>
    </citation>
    <scope>NUCLEOTIDE SEQUENCE [LARGE SCALE GENOMIC DNA]</scope>
    <source>
        <strain evidence="2">cv. TDa95/00328</strain>
    </source>
</reference>